<feature type="region of interest" description="Disordered" evidence="1">
    <location>
        <begin position="1"/>
        <end position="22"/>
    </location>
</feature>
<keyword evidence="3" id="KW-1185">Reference proteome</keyword>
<dbReference type="EMBL" id="JAUCMV010000003">
    <property type="protein sequence ID" value="KAK0409719.1"/>
    <property type="molecule type" value="Genomic_DNA"/>
</dbReference>
<comment type="caution">
    <text evidence="2">The sequence shown here is derived from an EMBL/GenBank/DDBJ whole genome shotgun (WGS) entry which is preliminary data.</text>
</comment>
<proteinExistence type="predicted"/>
<protein>
    <submittedName>
        <fullName evidence="2">Uncharacterized protein</fullName>
    </submittedName>
</protein>
<gene>
    <name evidence="2" type="ORF">QR680_004711</name>
</gene>
<organism evidence="2 3">
    <name type="scientific">Steinernema hermaphroditum</name>
    <dbReference type="NCBI Taxonomy" id="289476"/>
    <lineage>
        <taxon>Eukaryota</taxon>
        <taxon>Metazoa</taxon>
        <taxon>Ecdysozoa</taxon>
        <taxon>Nematoda</taxon>
        <taxon>Chromadorea</taxon>
        <taxon>Rhabditida</taxon>
        <taxon>Tylenchina</taxon>
        <taxon>Panagrolaimomorpha</taxon>
        <taxon>Strongyloidoidea</taxon>
        <taxon>Steinernematidae</taxon>
        <taxon>Steinernema</taxon>
    </lineage>
</organism>
<evidence type="ECO:0000313" key="3">
    <source>
        <dbReference type="Proteomes" id="UP001175271"/>
    </source>
</evidence>
<evidence type="ECO:0000313" key="2">
    <source>
        <dbReference type="EMBL" id="KAK0409719.1"/>
    </source>
</evidence>
<reference evidence="2" key="1">
    <citation type="submission" date="2023-06" db="EMBL/GenBank/DDBJ databases">
        <title>Genomic analysis of the entomopathogenic nematode Steinernema hermaphroditum.</title>
        <authorList>
            <person name="Schwarz E.M."/>
            <person name="Heppert J.K."/>
            <person name="Baniya A."/>
            <person name="Schwartz H.T."/>
            <person name="Tan C.-H."/>
            <person name="Antoshechkin I."/>
            <person name="Sternberg P.W."/>
            <person name="Goodrich-Blair H."/>
            <person name="Dillman A.R."/>
        </authorList>
    </citation>
    <scope>NUCLEOTIDE SEQUENCE</scope>
    <source>
        <strain evidence="2">PS9179</strain>
        <tissue evidence="2">Whole animal</tissue>
    </source>
</reference>
<evidence type="ECO:0000256" key="1">
    <source>
        <dbReference type="SAM" id="MobiDB-lite"/>
    </source>
</evidence>
<name>A0AA39HRW1_9BILA</name>
<dbReference type="Proteomes" id="UP001175271">
    <property type="component" value="Unassembled WGS sequence"/>
</dbReference>
<sequence length="200" mass="22937">MPKARKKPTNEALKTPVKKTSTKRLALAEDGITATPGTIRFSVQTENFARRLMRTPVAESDHFERICASLQPNHVSINAHVDDCLLEEGDLNDPDIKELLEMFPEARSFIRQQPEQAPKVEEEEDECPVQPADYRNEKYVQHILNKCLKSGSRVVRRRKVRRPDRTELSRRTQMIVATLAKIEAQEELFLQANDDSVESE</sequence>
<accession>A0AA39HRW1</accession>
<dbReference type="AlphaFoldDB" id="A0AA39HRW1"/>